<proteinExistence type="predicted"/>
<dbReference type="InterPro" id="IPR029787">
    <property type="entry name" value="Nucleotide_cyclase"/>
</dbReference>
<dbReference type="SUPFAM" id="SSF53822">
    <property type="entry name" value="Periplasmic binding protein-like I"/>
    <property type="match status" value="1"/>
</dbReference>
<dbReference type="Pfam" id="PF00990">
    <property type="entry name" value="GGDEF"/>
    <property type="match status" value="1"/>
</dbReference>
<keyword evidence="2" id="KW-0238">DNA-binding</keyword>
<dbReference type="InterPro" id="IPR043128">
    <property type="entry name" value="Rev_trsase/Diguanyl_cyclase"/>
</dbReference>
<dbReference type="Gene3D" id="3.30.70.270">
    <property type="match status" value="1"/>
</dbReference>
<dbReference type="HOGENOM" id="CLU_020864_0_0_9"/>
<keyword evidence="6" id="KW-1185">Reference proteome</keyword>
<evidence type="ECO:0000313" key="5">
    <source>
        <dbReference type="EMBL" id="ERJ95745.1"/>
    </source>
</evidence>
<dbReference type="PANTHER" id="PTHR30146:SF24">
    <property type="entry name" value="XYLOSE OPERON REGULATORY PROTEIN"/>
    <property type="match status" value="1"/>
</dbReference>
<sequence length="656" mass="75467">MLHFNNFTIHRKKALPMQKAARIIGICLSRVQEEYRLQCIKAFKQHASAKGYRLFIFNAKSDFFLPPTPTDFGEMTVYQLIPYDLLDAMILFPDTIYRDSILNDILENCRSRQIPVLTIDKALEGCINFRFDYANSFEKLCRHVVEVHHARTLFMLAGFAENNFSNERIAAFQKVLQEYGLSQENCRIAYGDFWEKPAIEAMEKWFVEDKLPIPDAIICANDTMAITASQFLQNLGYRIPEDCIITGFDGISHASYHVPHLTTCTQDYDTMGRLVIEAVEKLWLGQPVEPSTVVDFYVRFSQSCGCEAVGSVNVNTILQNVLNQLKLSNERQELTCQVQSAVTSMSSLSELPEIILDKFIFHTIVFALNDDLFRAPEFGEGKQKKQAFSENVNVLCQRYFWNPEEPCVTSRSTLIPDLNRLLEREDPVIFSALHFLDLTMGYCAFQTDISYDSYEKINSFMNAMGSALGIFHSQMHTKSINMQLKSVNSELEKLYVHDHMTGLLNRRGFYRQFRQQLTESKGKDMSVIIISADLDGLKHINDTYGHTEGDNAISTVGKALMTSAIQGEVCSRFGGDEFTVAGVIADMDDNYFESFRERFREYLRQYNQISRKHYLVESSIGFCFQKLEDEIDLDQMIKIADDRMYEDKVQRRKARR</sequence>
<dbReference type="Proteomes" id="UP000016662">
    <property type="component" value="Unassembled WGS sequence"/>
</dbReference>
<name>U2KUI8_9FIRM</name>
<dbReference type="eggNOG" id="COG2199">
    <property type="taxonomic scope" value="Bacteria"/>
</dbReference>
<evidence type="ECO:0000313" key="6">
    <source>
        <dbReference type="Proteomes" id="UP000016662"/>
    </source>
</evidence>
<protein>
    <submittedName>
        <fullName evidence="5">Diguanylate cyclase domain protein</fullName>
    </submittedName>
</protein>
<dbReference type="Pfam" id="PF13377">
    <property type="entry name" value="Peripla_BP_3"/>
    <property type="match status" value="1"/>
</dbReference>
<keyword evidence="3" id="KW-0804">Transcription</keyword>
<dbReference type="EMBL" id="AWVF01000197">
    <property type="protein sequence ID" value="ERJ95745.1"/>
    <property type="molecule type" value="Genomic_DNA"/>
</dbReference>
<dbReference type="PROSITE" id="PS50887">
    <property type="entry name" value="GGDEF"/>
    <property type="match status" value="1"/>
</dbReference>
<dbReference type="PATRIC" id="fig|411473.3.peg.1299"/>
<accession>U2KUI8</accession>
<organism evidence="5 6">
    <name type="scientific">Ruminococcus callidus ATCC 27760</name>
    <dbReference type="NCBI Taxonomy" id="411473"/>
    <lineage>
        <taxon>Bacteria</taxon>
        <taxon>Bacillati</taxon>
        <taxon>Bacillota</taxon>
        <taxon>Clostridia</taxon>
        <taxon>Eubacteriales</taxon>
        <taxon>Oscillospiraceae</taxon>
        <taxon>Ruminococcus</taxon>
    </lineage>
</organism>
<comment type="caution">
    <text evidence="5">The sequence shown here is derived from an EMBL/GenBank/DDBJ whole genome shotgun (WGS) entry which is preliminary data.</text>
</comment>
<dbReference type="Gene3D" id="3.40.50.2300">
    <property type="match status" value="2"/>
</dbReference>
<dbReference type="PANTHER" id="PTHR30146">
    <property type="entry name" value="LACI-RELATED TRANSCRIPTIONAL REPRESSOR"/>
    <property type="match status" value="1"/>
</dbReference>
<gene>
    <name evidence="5" type="ORF">RUMCAL_01595</name>
</gene>
<evidence type="ECO:0000259" key="4">
    <source>
        <dbReference type="PROSITE" id="PS50887"/>
    </source>
</evidence>
<dbReference type="SUPFAM" id="SSF55073">
    <property type="entry name" value="Nucleotide cyclase"/>
    <property type="match status" value="1"/>
</dbReference>
<evidence type="ECO:0000256" key="3">
    <source>
        <dbReference type="ARBA" id="ARBA00023163"/>
    </source>
</evidence>
<dbReference type="AlphaFoldDB" id="U2KUI8"/>
<evidence type="ECO:0000256" key="2">
    <source>
        <dbReference type="ARBA" id="ARBA00023125"/>
    </source>
</evidence>
<dbReference type="GO" id="GO:0003700">
    <property type="term" value="F:DNA-binding transcription factor activity"/>
    <property type="evidence" value="ECO:0007669"/>
    <property type="project" value="TreeGrafter"/>
</dbReference>
<dbReference type="InterPro" id="IPR000160">
    <property type="entry name" value="GGDEF_dom"/>
</dbReference>
<dbReference type="InterPro" id="IPR046335">
    <property type="entry name" value="LacI/GalR-like_sensor"/>
</dbReference>
<dbReference type="CDD" id="cd06267">
    <property type="entry name" value="PBP1_LacI_sugar_binding-like"/>
    <property type="match status" value="1"/>
</dbReference>
<dbReference type="GO" id="GO:0000976">
    <property type="term" value="F:transcription cis-regulatory region binding"/>
    <property type="evidence" value="ECO:0007669"/>
    <property type="project" value="TreeGrafter"/>
</dbReference>
<evidence type="ECO:0000256" key="1">
    <source>
        <dbReference type="ARBA" id="ARBA00023015"/>
    </source>
</evidence>
<dbReference type="InterPro" id="IPR028082">
    <property type="entry name" value="Peripla_BP_I"/>
</dbReference>
<keyword evidence="1" id="KW-0805">Transcription regulation</keyword>
<dbReference type="CDD" id="cd01949">
    <property type="entry name" value="GGDEF"/>
    <property type="match status" value="1"/>
</dbReference>
<dbReference type="eggNOG" id="COG1609">
    <property type="taxonomic scope" value="Bacteria"/>
</dbReference>
<dbReference type="NCBIfam" id="TIGR00254">
    <property type="entry name" value="GGDEF"/>
    <property type="match status" value="1"/>
</dbReference>
<reference evidence="5 6" key="1">
    <citation type="submission" date="2013-07" db="EMBL/GenBank/DDBJ databases">
        <authorList>
            <person name="Weinstock G."/>
            <person name="Sodergren E."/>
            <person name="Wylie T."/>
            <person name="Fulton L."/>
            <person name="Fulton R."/>
            <person name="Fronick C."/>
            <person name="O'Laughlin M."/>
            <person name="Godfrey J."/>
            <person name="Miner T."/>
            <person name="Herter B."/>
            <person name="Appelbaum E."/>
            <person name="Cordes M."/>
            <person name="Lek S."/>
            <person name="Wollam A."/>
            <person name="Pepin K.H."/>
            <person name="Palsikar V.B."/>
            <person name="Mitreva M."/>
            <person name="Wilson R.K."/>
        </authorList>
    </citation>
    <scope>NUCLEOTIDE SEQUENCE [LARGE SCALE GENOMIC DNA]</scope>
    <source>
        <strain evidence="5 6">ATCC 27760</strain>
    </source>
</reference>
<feature type="domain" description="GGDEF" evidence="4">
    <location>
        <begin position="525"/>
        <end position="656"/>
    </location>
</feature>
<dbReference type="SMART" id="SM00267">
    <property type="entry name" value="GGDEF"/>
    <property type="match status" value="1"/>
</dbReference>
<dbReference type="STRING" id="411473.RUMCAL_01595"/>